<name>A0AAF0WWW2_DAUCS</name>
<feature type="compositionally biased region" description="Low complexity" evidence="1">
    <location>
        <begin position="135"/>
        <end position="149"/>
    </location>
</feature>
<feature type="compositionally biased region" description="Polar residues" evidence="1">
    <location>
        <begin position="107"/>
        <end position="119"/>
    </location>
</feature>
<feature type="region of interest" description="Disordered" evidence="1">
    <location>
        <begin position="1"/>
        <end position="49"/>
    </location>
</feature>
<sequence>MTMEEKSITMHQTHSDEDDEETVSLCDLPIYSESPKAKNDNDQMSSSVEQPDQFEFFSEEWSGLVPSPIDNFLFCGKLIVNKGYKQSVVSETPHKLRESTKERAQENQRGLQWNLNARTSKSRDQKGKCKKKNDSGYAQAPSSSSASMSNGIITRKNDNLANRITILKSPTRSRWFVFLFRSKRDLTDMETRETMQRHNNKIMLQQSQVVSGKIANSKSRGIRWWKLIRLLGCDNLHRADAVIKSSYSRAPLIRE</sequence>
<proteinExistence type="predicted"/>
<evidence type="ECO:0000313" key="2">
    <source>
        <dbReference type="EMBL" id="WOG96173.1"/>
    </source>
</evidence>
<gene>
    <name evidence="2" type="ORF">DCAR_0415504</name>
</gene>
<dbReference type="PANTHER" id="PTHR34130:SF5">
    <property type="entry name" value="OS08G0243800 PROTEIN"/>
    <property type="match status" value="1"/>
</dbReference>
<feature type="region of interest" description="Disordered" evidence="1">
    <location>
        <begin position="89"/>
        <end position="151"/>
    </location>
</feature>
<reference evidence="2" key="1">
    <citation type="journal article" date="2016" name="Nat. Genet.">
        <title>A high-quality carrot genome assembly provides new insights into carotenoid accumulation and asterid genome evolution.</title>
        <authorList>
            <person name="Iorizzo M."/>
            <person name="Ellison S."/>
            <person name="Senalik D."/>
            <person name="Zeng P."/>
            <person name="Satapoomin P."/>
            <person name="Huang J."/>
            <person name="Bowman M."/>
            <person name="Iovene M."/>
            <person name="Sanseverino W."/>
            <person name="Cavagnaro P."/>
            <person name="Yildiz M."/>
            <person name="Macko-Podgorni A."/>
            <person name="Moranska E."/>
            <person name="Grzebelus E."/>
            <person name="Grzebelus D."/>
            <person name="Ashrafi H."/>
            <person name="Zheng Z."/>
            <person name="Cheng S."/>
            <person name="Spooner D."/>
            <person name="Van Deynze A."/>
            <person name="Simon P."/>
        </authorList>
    </citation>
    <scope>NUCLEOTIDE SEQUENCE</scope>
    <source>
        <tissue evidence="2">Leaf</tissue>
    </source>
</reference>
<dbReference type="AlphaFoldDB" id="A0AAF0WWW2"/>
<reference evidence="2" key="2">
    <citation type="submission" date="2022-03" db="EMBL/GenBank/DDBJ databases">
        <title>Draft title - Genomic analysis of global carrot germplasm unveils the trajectory of domestication and the origin of high carotenoid orange carrot.</title>
        <authorList>
            <person name="Iorizzo M."/>
            <person name="Ellison S."/>
            <person name="Senalik D."/>
            <person name="Macko-Podgorni A."/>
            <person name="Grzebelus D."/>
            <person name="Bostan H."/>
            <person name="Rolling W."/>
            <person name="Curaba J."/>
            <person name="Simon P."/>
        </authorList>
    </citation>
    <scope>NUCLEOTIDE SEQUENCE</scope>
    <source>
        <tissue evidence="2">Leaf</tissue>
    </source>
</reference>
<dbReference type="EMBL" id="CP093346">
    <property type="protein sequence ID" value="WOG96173.1"/>
    <property type="molecule type" value="Genomic_DNA"/>
</dbReference>
<accession>A0AAF0WWW2</accession>
<feature type="compositionally biased region" description="Basic and acidic residues" evidence="1">
    <location>
        <begin position="92"/>
        <end position="106"/>
    </location>
</feature>
<organism evidence="2 3">
    <name type="scientific">Daucus carota subsp. sativus</name>
    <name type="common">Carrot</name>
    <dbReference type="NCBI Taxonomy" id="79200"/>
    <lineage>
        <taxon>Eukaryota</taxon>
        <taxon>Viridiplantae</taxon>
        <taxon>Streptophyta</taxon>
        <taxon>Embryophyta</taxon>
        <taxon>Tracheophyta</taxon>
        <taxon>Spermatophyta</taxon>
        <taxon>Magnoliopsida</taxon>
        <taxon>eudicotyledons</taxon>
        <taxon>Gunneridae</taxon>
        <taxon>Pentapetalae</taxon>
        <taxon>asterids</taxon>
        <taxon>campanulids</taxon>
        <taxon>Apiales</taxon>
        <taxon>Apiaceae</taxon>
        <taxon>Apioideae</taxon>
        <taxon>Scandiceae</taxon>
        <taxon>Daucinae</taxon>
        <taxon>Daucus</taxon>
        <taxon>Daucus sect. Daucus</taxon>
    </lineage>
</organism>
<protein>
    <submittedName>
        <fullName evidence="2">Uncharacterized protein</fullName>
    </submittedName>
</protein>
<evidence type="ECO:0000256" key="1">
    <source>
        <dbReference type="SAM" id="MobiDB-lite"/>
    </source>
</evidence>
<dbReference type="Proteomes" id="UP000077755">
    <property type="component" value="Chromosome 4"/>
</dbReference>
<dbReference type="KEGG" id="dcr:108216109"/>
<dbReference type="PANTHER" id="PTHR34130">
    <property type="entry name" value="OS08G0243800 PROTEIN"/>
    <property type="match status" value="1"/>
</dbReference>
<keyword evidence="3" id="KW-1185">Reference proteome</keyword>
<evidence type="ECO:0000313" key="3">
    <source>
        <dbReference type="Proteomes" id="UP000077755"/>
    </source>
</evidence>